<evidence type="ECO:0000256" key="6">
    <source>
        <dbReference type="PROSITE-ProRule" id="PRU00146"/>
    </source>
</evidence>
<evidence type="ECO:0000256" key="7">
    <source>
        <dbReference type="SAM" id="MobiDB-lite"/>
    </source>
</evidence>
<dbReference type="AlphaFoldDB" id="A0A914W3T6"/>
<comment type="similarity">
    <text evidence="1">Belongs to the Integrator subunit 12 family.</text>
</comment>
<evidence type="ECO:0000256" key="1">
    <source>
        <dbReference type="ARBA" id="ARBA00006009"/>
    </source>
</evidence>
<dbReference type="InterPro" id="IPR013083">
    <property type="entry name" value="Znf_RING/FYVE/PHD"/>
</dbReference>
<feature type="compositionally biased region" description="Low complexity" evidence="7">
    <location>
        <begin position="185"/>
        <end position="202"/>
    </location>
</feature>
<protein>
    <recommendedName>
        <fullName evidence="2">Integrator complex subunit 12</fullName>
    </recommendedName>
</protein>
<dbReference type="InterPro" id="IPR019786">
    <property type="entry name" value="Zinc_finger_PHD-type_CS"/>
</dbReference>
<proteinExistence type="inferred from homology"/>
<dbReference type="InterPro" id="IPR011011">
    <property type="entry name" value="Znf_FYVE_PHD"/>
</dbReference>
<evidence type="ECO:0000256" key="4">
    <source>
        <dbReference type="ARBA" id="ARBA00022771"/>
    </source>
</evidence>
<feature type="domain" description="PHD-type" evidence="8">
    <location>
        <begin position="214"/>
        <end position="270"/>
    </location>
</feature>
<evidence type="ECO:0000256" key="2">
    <source>
        <dbReference type="ARBA" id="ARBA00016814"/>
    </source>
</evidence>
<feature type="region of interest" description="Disordered" evidence="7">
    <location>
        <begin position="1"/>
        <end position="25"/>
    </location>
</feature>
<evidence type="ECO:0000256" key="5">
    <source>
        <dbReference type="ARBA" id="ARBA00022833"/>
    </source>
</evidence>
<feature type="compositionally biased region" description="Basic and acidic residues" evidence="7">
    <location>
        <begin position="131"/>
        <end position="142"/>
    </location>
</feature>
<evidence type="ECO:0000313" key="9">
    <source>
        <dbReference type="Proteomes" id="UP000887566"/>
    </source>
</evidence>
<feature type="compositionally biased region" description="Polar residues" evidence="7">
    <location>
        <begin position="284"/>
        <end position="293"/>
    </location>
</feature>
<keyword evidence="5" id="KW-0862">Zinc</keyword>
<dbReference type="SMART" id="SM00249">
    <property type="entry name" value="PHD"/>
    <property type="match status" value="1"/>
</dbReference>
<dbReference type="InterPro" id="IPR039054">
    <property type="entry name" value="Int12_PHD"/>
</dbReference>
<dbReference type="Pfam" id="PF00628">
    <property type="entry name" value="PHD"/>
    <property type="match status" value="1"/>
</dbReference>
<name>A0A914W3T6_9BILA</name>
<evidence type="ECO:0000256" key="3">
    <source>
        <dbReference type="ARBA" id="ARBA00022723"/>
    </source>
</evidence>
<dbReference type="SUPFAM" id="SSF57903">
    <property type="entry name" value="FYVE/PHD zinc finger"/>
    <property type="match status" value="1"/>
</dbReference>
<dbReference type="InterPro" id="IPR019787">
    <property type="entry name" value="Znf_PHD-finger"/>
</dbReference>
<keyword evidence="4 6" id="KW-0863">Zinc-finger</keyword>
<dbReference type="InterPro" id="IPR001965">
    <property type="entry name" value="Znf_PHD"/>
</dbReference>
<feature type="region of interest" description="Disordered" evidence="7">
    <location>
        <begin position="66"/>
        <end position="147"/>
    </location>
</feature>
<keyword evidence="9" id="KW-1185">Reference proteome</keyword>
<reference evidence="10" key="1">
    <citation type="submission" date="2022-11" db="UniProtKB">
        <authorList>
            <consortium name="WormBaseParasite"/>
        </authorList>
    </citation>
    <scope>IDENTIFICATION</scope>
</reference>
<sequence>MEGGTDEAATKPSVPSTGEEQHPFNDKFYKKILRFLNSTRPEATDELFKMYQETLAYYEDHNWTEYWGNGDKAGKDSSEMARNKKVDKPQAPAKKETQPQPQHQQKSSRNVSPSTNAVHPSPSSSPSAVKIEAEKVEREKAKARPVTLQVAEVNIFGDDDEEVVPRKKVKKAAIESESLVEAMDDSSQSSSSDAKTPTTSTSLPPPPSQTSFASELCSVCQDPSVEIGNTMVTCDECSRLYHQNCHNPEITSSELRDPRFIFVCMQCKQKRTKATAFKSPGGPATNTQPSGTKETAAAAVRSTKSTEKAISKPQGPSLFKPVVPPAKDRIVTAAASPTTTSPVKQTGIASLAADFLAKRAGKVALPKPALDALPKAAPVVSTTSVTSVGVGKLASTQSPSSATSSSSLTRPAPPKPIAPSPKSAPTIPPMVGAEKRLQAMKKKAAQGKSMFK</sequence>
<feature type="compositionally biased region" description="Low complexity" evidence="7">
    <location>
        <begin position="120"/>
        <end position="130"/>
    </location>
</feature>
<dbReference type="Proteomes" id="UP000887566">
    <property type="component" value="Unplaced"/>
</dbReference>
<dbReference type="Gene3D" id="3.30.40.10">
    <property type="entry name" value="Zinc/RING finger domain, C3HC4 (zinc finger)"/>
    <property type="match status" value="1"/>
</dbReference>
<organism evidence="9 10">
    <name type="scientific">Plectus sambesii</name>
    <dbReference type="NCBI Taxonomy" id="2011161"/>
    <lineage>
        <taxon>Eukaryota</taxon>
        <taxon>Metazoa</taxon>
        <taxon>Ecdysozoa</taxon>
        <taxon>Nematoda</taxon>
        <taxon>Chromadorea</taxon>
        <taxon>Plectida</taxon>
        <taxon>Plectina</taxon>
        <taxon>Plectoidea</taxon>
        <taxon>Plectidae</taxon>
        <taxon>Plectus</taxon>
    </lineage>
</organism>
<dbReference type="CDD" id="cd15501">
    <property type="entry name" value="PHD_Int12"/>
    <property type="match status" value="1"/>
</dbReference>
<dbReference type="GO" id="GO:0008270">
    <property type="term" value="F:zinc ion binding"/>
    <property type="evidence" value="ECO:0007669"/>
    <property type="project" value="UniProtKB-KW"/>
</dbReference>
<feature type="compositionally biased region" description="Polar residues" evidence="7">
    <location>
        <begin position="98"/>
        <end position="118"/>
    </location>
</feature>
<feature type="compositionally biased region" description="Low complexity" evidence="7">
    <location>
        <begin position="373"/>
        <end position="410"/>
    </location>
</feature>
<feature type="compositionally biased region" description="Basic and acidic residues" evidence="7">
    <location>
        <begin position="72"/>
        <end position="97"/>
    </location>
</feature>
<accession>A0A914W3T6</accession>
<dbReference type="PROSITE" id="PS01359">
    <property type="entry name" value="ZF_PHD_1"/>
    <property type="match status" value="1"/>
</dbReference>
<dbReference type="WBParaSite" id="PSAMB.scaffold3173size19386.g20569.t1">
    <property type="protein sequence ID" value="PSAMB.scaffold3173size19386.g20569.t1"/>
    <property type="gene ID" value="PSAMB.scaffold3173size19386.g20569"/>
</dbReference>
<evidence type="ECO:0000313" key="10">
    <source>
        <dbReference type="WBParaSite" id="PSAMB.scaffold3173size19386.g20569.t1"/>
    </source>
</evidence>
<evidence type="ECO:0000259" key="8">
    <source>
        <dbReference type="PROSITE" id="PS50016"/>
    </source>
</evidence>
<keyword evidence="3" id="KW-0479">Metal-binding</keyword>
<feature type="region of interest" description="Disordered" evidence="7">
    <location>
        <begin position="275"/>
        <end position="298"/>
    </location>
</feature>
<feature type="region of interest" description="Disordered" evidence="7">
    <location>
        <begin position="304"/>
        <end position="323"/>
    </location>
</feature>
<feature type="region of interest" description="Disordered" evidence="7">
    <location>
        <begin position="373"/>
        <end position="452"/>
    </location>
</feature>
<feature type="region of interest" description="Disordered" evidence="7">
    <location>
        <begin position="161"/>
        <end position="215"/>
    </location>
</feature>
<dbReference type="PROSITE" id="PS50016">
    <property type="entry name" value="ZF_PHD_2"/>
    <property type="match status" value="1"/>
</dbReference>
<feature type="compositionally biased region" description="Basic residues" evidence="7">
    <location>
        <begin position="438"/>
        <end position="452"/>
    </location>
</feature>